<dbReference type="Gene3D" id="1.10.30.10">
    <property type="entry name" value="High mobility group box domain"/>
    <property type="match status" value="1"/>
</dbReference>
<proteinExistence type="predicted"/>
<dbReference type="SUPFAM" id="SSF47095">
    <property type="entry name" value="HMG-box"/>
    <property type="match status" value="1"/>
</dbReference>
<dbReference type="OrthoDB" id="2317295at2759"/>
<name>A0A397TM49_9GLOM</name>
<dbReference type="EMBL" id="QKYT01000028">
    <property type="protein sequence ID" value="RIA97535.1"/>
    <property type="molecule type" value="Genomic_DNA"/>
</dbReference>
<gene>
    <name evidence="1" type="ORF">C1645_813948</name>
</gene>
<accession>A0A397TM49</accession>
<dbReference type="InterPro" id="IPR036910">
    <property type="entry name" value="HMG_box_dom_sf"/>
</dbReference>
<comment type="caution">
    <text evidence="1">The sequence shown here is derived from an EMBL/GenBank/DDBJ whole genome shotgun (WGS) entry which is preliminary data.</text>
</comment>
<keyword evidence="2" id="KW-1185">Reference proteome</keyword>
<dbReference type="Proteomes" id="UP000265703">
    <property type="component" value="Unassembled WGS sequence"/>
</dbReference>
<protein>
    <submittedName>
        <fullName evidence="1">Uncharacterized protein</fullName>
    </submittedName>
</protein>
<evidence type="ECO:0000313" key="2">
    <source>
        <dbReference type="Proteomes" id="UP000265703"/>
    </source>
</evidence>
<sequence>MTRFANPWVLFLNDYVKSLPKQYKKIKRTEATKEAKVKWASMSTSQKLPWYRLSNEKKLEKLGLQSSVAECGIFIFDEHVARVQVDQSIMRKTTDLYLPDASQSDEDEFLKMFDKYINQDMFEN</sequence>
<dbReference type="AlphaFoldDB" id="A0A397TM49"/>
<reference evidence="1 2" key="1">
    <citation type="submission" date="2018-06" db="EMBL/GenBank/DDBJ databases">
        <title>Comparative genomics reveals the genomic features of Rhizophagus irregularis, R. cerebriforme, R. diaphanum and Gigaspora rosea, and their symbiotic lifestyle signature.</title>
        <authorList>
            <person name="Morin E."/>
            <person name="San Clemente H."/>
            <person name="Chen E.C.H."/>
            <person name="De La Providencia I."/>
            <person name="Hainaut M."/>
            <person name="Kuo A."/>
            <person name="Kohler A."/>
            <person name="Murat C."/>
            <person name="Tang N."/>
            <person name="Roy S."/>
            <person name="Loubradou J."/>
            <person name="Henrissat B."/>
            <person name="Grigoriev I.V."/>
            <person name="Corradi N."/>
            <person name="Roux C."/>
            <person name="Martin F.M."/>
        </authorList>
    </citation>
    <scope>NUCLEOTIDE SEQUENCE [LARGE SCALE GENOMIC DNA]</scope>
    <source>
        <strain evidence="1 2">DAOM 227022</strain>
    </source>
</reference>
<evidence type="ECO:0000313" key="1">
    <source>
        <dbReference type="EMBL" id="RIA97535.1"/>
    </source>
</evidence>
<organism evidence="1 2">
    <name type="scientific">Glomus cerebriforme</name>
    <dbReference type="NCBI Taxonomy" id="658196"/>
    <lineage>
        <taxon>Eukaryota</taxon>
        <taxon>Fungi</taxon>
        <taxon>Fungi incertae sedis</taxon>
        <taxon>Mucoromycota</taxon>
        <taxon>Glomeromycotina</taxon>
        <taxon>Glomeromycetes</taxon>
        <taxon>Glomerales</taxon>
        <taxon>Glomeraceae</taxon>
        <taxon>Glomus</taxon>
    </lineage>
</organism>